<protein>
    <submittedName>
        <fullName evidence="3">Uncharacterized protein</fullName>
    </submittedName>
</protein>
<feature type="region of interest" description="Disordered" evidence="1">
    <location>
        <begin position="64"/>
        <end position="103"/>
    </location>
</feature>
<dbReference type="HOGENOM" id="CLU_790102_0_0_1"/>
<gene>
    <name evidence="3" type="ORF">NBO_58g0022</name>
</gene>
<feature type="signal peptide" evidence="2">
    <location>
        <begin position="1"/>
        <end position="21"/>
    </location>
</feature>
<feature type="compositionally biased region" description="Low complexity" evidence="1">
    <location>
        <begin position="89"/>
        <end position="103"/>
    </location>
</feature>
<name>R0KUB9_NOSB1</name>
<dbReference type="EMBL" id="KB908966">
    <property type="protein sequence ID" value="EOB13817.1"/>
    <property type="molecule type" value="Genomic_DNA"/>
</dbReference>
<reference evidence="3 4" key="1">
    <citation type="journal article" date="2013" name="BMC Genomics">
        <title>Comparative genomics of parasitic silkworm microsporidia reveal an association between genome expansion and host adaptation.</title>
        <authorList>
            <person name="Pan G."/>
            <person name="Xu J."/>
            <person name="Li T."/>
            <person name="Xia Q."/>
            <person name="Liu S.L."/>
            <person name="Zhang G."/>
            <person name="Li S."/>
            <person name="Li C."/>
            <person name="Liu H."/>
            <person name="Yang L."/>
            <person name="Liu T."/>
            <person name="Zhang X."/>
            <person name="Wu Z."/>
            <person name="Fan W."/>
            <person name="Dang X."/>
            <person name="Xiang H."/>
            <person name="Tao M."/>
            <person name="Li Y."/>
            <person name="Hu J."/>
            <person name="Li Z."/>
            <person name="Lin L."/>
            <person name="Luo J."/>
            <person name="Geng L."/>
            <person name="Wang L."/>
            <person name="Long M."/>
            <person name="Wan Y."/>
            <person name="He N."/>
            <person name="Zhang Z."/>
            <person name="Lu C."/>
            <person name="Keeling P.J."/>
            <person name="Wang J."/>
            <person name="Xiang Z."/>
            <person name="Zhou Z."/>
        </authorList>
    </citation>
    <scope>NUCLEOTIDE SEQUENCE [LARGE SCALE GENOMIC DNA]</scope>
    <source>
        <strain evidence="4">CQ1 / CVCC 102059</strain>
    </source>
</reference>
<keyword evidence="2" id="KW-0732">Signal</keyword>
<keyword evidence="4" id="KW-1185">Reference proteome</keyword>
<accession>R0KUB9</accession>
<feature type="chain" id="PRO_5004344527" evidence="2">
    <location>
        <begin position="22"/>
        <end position="351"/>
    </location>
</feature>
<dbReference type="OrthoDB" id="10531083at2759"/>
<dbReference type="VEuPathDB" id="MicrosporidiaDB:NBO_58g0022"/>
<dbReference type="AlphaFoldDB" id="R0KUB9"/>
<proteinExistence type="predicted"/>
<sequence length="351" mass="40803">MKSHNLNLLVTIILLLEGFFCTELKDKSVRKKSNKHTGHSQIELSKDVSHVCKAGVIKETVKGKYSSSSTSSGEDDFSSSSHTDEDDSSSSYNSYEDDSNSSSHSAKSIVSSFSNLIKNDVCSFEIQIKNDDDDLELIKDYSFEQSTIIYLMEILSNCKKESEAVDVSYDYEKLLRFFYNFINLLDLFRIVFLWKKNDSMIILRDKVKKITENFDSLDNALLEIDKIINGAIIRNEKSNFKKILKGLNKLKKRFGNVKKELEKHKERWIHVPDFNLALNIETFNNYKKMLIDEKDLIITQGKKDFKNQIEHLKSNLLKDIIKDLESFYDCLKNEYDVLTFDFNILNDLLHW</sequence>
<evidence type="ECO:0000313" key="3">
    <source>
        <dbReference type="EMBL" id="EOB13817.1"/>
    </source>
</evidence>
<evidence type="ECO:0000313" key="4">
    <source>
        <dbReference type="Proteomes" id="UP000016927"/>
    </source>
</evidence>
<dbReference type="Proteomes" id="UP000016927">
    <property type="component" value="Unassembled WGS sequence"/>
</dbReference>
<evidence type="ECO:0000256" key="1">
    <source>
        <dbReference type="SAM" id="MobiDB-lite"/>
    </source>
</evidence>
<organism evidence="3 4">
    <name type="scientific">Nosema bombycis (strain CQ1 / CVCC 102059)</name>
    <name type="common">Microsporidian parasite</name>
    <name type="synonym">Pebrine of silkworm</name>
    <dbReference type="NCBI Taxonomy" id="578461"/>
    <lineage>
        <taxon>Eukaryota</taxon>
        <taxon>Fungi</taxon>
        <taxon>Fungi incertae sedis</taxon>
        <taxon>Microsporidia</taxon>
        <taxon>Nosematidae</taxon>
        <taxon>Nosema</taxon>
    </lineage>
</organism>
<evidence type="ECO:0000256" key="2">
    <source>
        <dbReference type="SAM" id="SignalP"/>
    </source>
</evidence>